<evidence type="ECO:0000313" key="3">
    <source>
        <dbReference type="Proteomes" id="UP000015524"/>
    </source>
</evidence>
<name>T0GVR8_9SPHN</name>
<comment type="caution">
    <text evidence="2">The sequence shown here is derived from an EMBL/GenBank/DDBJ whole genome shotgun (WGS) entry which is preliminary data.</text>
</comment>
<evidence type="ECO:0000256" key="1">
    <source>
        <dbReference type="ARBA" id="ARBA00009981"/>
    </source>
</evidence>
<dbReference type="Proteomes" id="UP000015524">
    <property type="component" value="Unassembled WGS sequence"/>
</dbReference>
<dbReference type="AlphaFoldDB" id="T0GVR8"/>
<dbReference type="SUPFAM" id="SSF143120">
    <property type="entry name" value="YefM-like"/>
    <property type="match status" value="1"/>
</dbReference>
<protein>
    <recommendedName>
        <fullName evidence="4">Antitoxin</fullName>
    </recommendedName>
</protein>
<dbReference type="Gene3D" id="3.40.1620.10">
    <property type="entry name" value="YefM-like domain"/>
    <property type="match status" value="1"/>
</dbReference>
<organism evidence="2 3">
    <name type="scientific">Sphingobium baderi LL03</name>
    <dbReference type="NCBI Taxonomy" id="1114964"/>
    <lineage>
        <taxon>Bacteria</taxon>
        <taxon>Pseudomonadati</taxon>
        <taxon>Pseudomonadota</taxon>
        <taxon>Alphaproteobacteria</taxon>
        <taxon>Sphingomonadales</taxon>
        <taxon>Sphingomonadaceae</taxon>
        <taxon>Sphingobium</taxon>
    </lineage>
</organism>
<evidence type="ECO:0008006" key="4">
    <source>
        <dbReference type="Google" id="ProtNLM"/>
    </source>
</evidence>
<dbReference type="PATRIC" id="fig|1114964.3.peg.956"/>
<gene>
    <name evidence="2" type="ORF">L485_04955</name>
</gene>
<comment type="similarity">
    <text evidence="1">Belongs to the phD/YefM antitoxin family.</text>
</comment>
<accession>T0GVR8</accession>
<dbReference type="InterPro" id="IPR036165">
    <property type="entry name" value="YefM-like_sf"/>
</dbReference>
<evidence type="ECO:0000313" key="2">
    <source>
        <dbReference type="EMBL" id="EQB04038.1"/>
    </source>
</evidence>
<reference evidence="2 3" key="1">
    <citation type="journal article" date="2013" name="Genome Announc.">
        <title>Draft Genome Sequence of a Hexachlorocyclohexane-Degrading Bacterium, Sphingobium baderi Strain LL03T.</title>
        <authorList>
            <person name="Kaur J."/>
            <person name="Verma H."/>
            <person name="Tripathi C."/>
            <person name="Khurana J.P."/>
            <person name="Lal R."/>
        </authorList>
    </citation>
    <scope>NUCLEOTIDE SEQUENCE [LARGE SCALE GENOMIC DNA]</scope>
    <source>
        <strain evidence="2 3">LL03</strain>
    </source>
</reference>
<keyword evidence="3" id="KW-1185">Reference proteome</keyword>
<dbReference type="EMBL" id="ATIB01000036">
    <property type="protein sequence ID" value="EQB04038.1"/>
    <property type="molecule type" value="Genomic_DNA"/>
</dbReference>
<proteinExistence type="inferred from homology"/>
<sequence>MVILYDQSENMTRKARPMRAETYGAADFKTNCLAILDRLARRDLDQVTITKRGRTVAVLTPPPSSAEAVEMLHGFMRGSVAVPEGVDLLSPILDEPLSASDGKLHQ</sequence>